<evidence type="ECO:0000313" key="1">
    <source>
        <dbReference type="EMBL" id="AES81518.1"/>
    </source>
</evidence>
<sequence>MTIKLKVIMSIISGEQLNFKSARWSTHKLVEGSSNLDMKLRKNAIFIESATAESNGSKNETKKEGDAIFVEKQLMKQLKFCCC</sequence>
<dbReference type="PaxDb" id="3880-AES81518"/>
<reference evidence="2" key="3">
    <citation type="submission" date="2015-04" db="UniProtKB">
        <authorList>
            <consortium name="EnsemblPlants"/>
        </authorList>
    </citation>
    <scope>IDENTIFICATION</scope>
    <source>
        <strain evidence="2">cv. Jemalong A17</strain>
    </source>
</reference>
<gene>
    <name evidence="1" type="ordered locus">MTR_7g093650</name>
</gene>
<protein>
    <submittedName>
        <fullName evidence="1 2">Uncharacterized protein</fullName>
    </submittedName>
</protein>
<dbReference type="EMBL" id="CM001223">
    <property type="protein sequence ID" value="AES81518.1"/>
    <property type="molecule type" value="Genomic_DNA"/>
</dbReference>
<dbReference type="AlphaFoldDB" id="G7KWA8"/>
<reference evidence="1 3" key="1">
    <citation type="journal article" date="2011" name="Nature">
        <title>The Medicago genome provides insight into the evolution of rhizobial symbioses.</title>
        <authorList>
            <person name="Young N.D."/>
            <person name="Debelle F."/>
            <person name="Oldroyd G.E."/>
            <person name="Geurts R."/>
            <person name="Cannon S.B."/>
            <person name="Udvardi M.K."/>
            <person name="Benedito V.A."/>
            <person name="Mayer K.F."/>
            <person name="Gouzy J."/>
            <person name="Schoof H."/>
            <person name="Van de Peer Y."/>
            <person name="Proost S."/>
            <person name="Cook D.R."/>
            <person name="Meyers B.C."/>
            <person name="Spannagl M."/>
            <person name="Cheung F."/>
            <person name="De Mita S."/>
            <person name="Krishnakumar V."/>
            <person name="Gundlach H."/>
            <person name="Zhou S."/>
            <person name="Mudge J."/>
            <person name="Bharti A.K."/>
            <person name="Murray J.D."/>
            <person name="Naoumkina M.A."/>
            <person name="Rosen B."/>
            <person name="Silverstein K.A."/>
            <person name="Tang H."/>
            <person name="Rombauts S."/>
            <person name="Zhao P.X."/>
            <person name="Zhou P."/>
            <person name="Barbe V."/>
            <person name="Bardou P."/>
            <person name="Bechner M."/>
            <person name="Bellec A."/>
            <person name="Berger A."/>
            <person name="Berges H."/>
            <person name="Bidwell S."/>
            <person name="Bisseling T."/>
            <person name="Choisne N."/>
            <person name="Couloux A."/>
            <person name="Denny R."/>
            <person name="Deshpande S."/>
            <person name="Dai X."/>
            <person name="Doyle J.J."/>
            <person name="Dudez A.M."/>
            <person name="Farmer A.D."/>
            <person name="Fouteau S."/>
            <person name="Franken C."/>
            <person name="Gibelin C."/>
            <person name="Gish J."/>
            <person name="Goldstein S."/>
            <person name="Gonzalez A.J."/>
            <person name="Green P.J."/>
            <person name="Hallab A."/>
            <person name="Hartog M."/>
            <person name="Hua A."/>
            <person name="Humphray S.J."/>
            <person name="Jeong D.H."/>
            <person name="Jing Y."/>
            <person name="Jocker A."/>
            <person name="Kenton S.M."/>
            <person name="Kim D.J."/>
            <person name="Klee K."/>
            <person name="Lai H."/>
            <person name="Lang C."/>
            <person name="Lin S."/>
            <person name="Macmil S.L."/>
            <person name="Magdelenat G."/>
            <person name="Matthews L."/>
            <person name="McCorrison J."/>
            <person name="Monaghan E.L."/>
            <person name="Mun J.H."/>
            <person name="Najar F.Z."/>
            <person name="Nicholson C."/>
            <person name="Noirot C."/>
            <person name="O'Bleness M."/>
            <person name="Paule C.R."/>
            <person name="Poulain J."/>
            <person name="Prion F."/>
            <person name="Qin B."/>
            <person name="Qu C."/>
            <person name="Retzel E.F."/>
            <person name="Riddle C."/>
            <person name="Sallet E."/>
            <person name="Samain S."/>
            <person name="Samson N."/>
            <person name="Sanders I."/>
            <person name="Saurat O."/>
            <person name="Scarpelli C."/>
            <person name="Schiex T."/>
            <person name="Segurens B."/>
            <person name="Severin A.J."/>
            <person name="Sherrier D.J."/>
            <person name="Shi R."/>
            <person name="Sims S."/>
            <person name="Singer S.R."/>
            <person name="Sinharoy S."/>
            <person name="Sterck L."/>
            <person name="Viollet A."/>
            <person name="Wang B.B."/>
            <person name="Wang K."/>
            <person name="Wang M."/>
            <person name="Wang X."/>
            <person name="Warfsmann J."/>
            <person name="Weissenbach J."/>
            <person name="White D.D."/>
            <person name="White J.D."/>
            <person name="Wiley G.B."/>
            <person name="Wincker P."/>
            <person name="Xing Y."/>
            <person name="Yang L."/>
            <person name="Yao Z."/>
            <person name="Ying F."/>
            <person name="Zhai J."/>
            <person name="Zhou L."/>
            <person name="Zuber A."/>
            <person name="Denarie J."/>
            <person name="Dixon R.A."/>
            <person name="May G.D."/>
            <person name="Schwartz D.C."/>
            <person name="Rogers J."/>
            <person name="Quetier F."/>
            <person name="Town C.D."/>
            <person name="Roe B.A."/>
        </authorList>
    </citation>
    <scope>NUCLEOTIDE SEQUENCE [LARGE SCALE GENOMIC DNA]</scope>
    <source>
        <strain evidence="1">A17</strain>
        <strain evidence="2 3">cv. Jemalong A17</strain>
    </source>
</reference>
<keyword evidence="3" id="KW-1185">Reference proteome</keyword>
<evidence type="ECO:0000313" key="3">
    <source>
        <dbReference type="Proteomes" id="UP000002051"/>
    </source>
</evidence>
<organism evidence="1 3">
    <name type="scientific">Medicago truncatula</name>
    <name type="common">Barrel medic</name>
    <name type="synonym">Medicago tribuloides</name>
    <dbReference type="NCBI Taxonomy" id="3880"/>
    <lineage>
        <taxon>Eukaryota</taxon>
        <taxon>Viridiplantae</taxon>
        <taxon>Streptophyta</taxon>
        <taxon>Embryophyta</taxon>
        <taxon>Tracheophyta</taxon>
        <taxon>Spermatophyta</taxon>
        <taxon>Magnoliopsida</taxon>
        <taxon>eudicotyledons</taxon>
        <taxon>Gunneridae</taxon>
        <taxon>Pentapetalae</taxon>
        <taxon>rosids</taxon>
        <taxon>fabids</taxon>
        <taxon>Fabales</taxon>
        <taxon>Fabaceae</taxon>
        <taxon>Papilionoideae</taxon>
        <taxon>50 kb inversion clade</taxon>
        <taxon>NPAAA clade</taxon>
        <taxon>Hologalegina</taxon>
        <taxon>IRL clade</taxon>
        <taxon>Trifolieae</taxon>
        <taxon>Medicago</taxon>
    </lineage>
</organism>
<name>G7KWA8_MEDTR</name>
<accession>G7KWA8</accession>
<dbReference type="HOGENOM" id="CLU_2546102_0_0_1"/>
<proteinExistence type="predicted"/>
<evidence type="ECO:0000313" key="2">
    <source>
        <dbReference type="EnsemblPlants" id="AES81518"/>
    </source>
</evidence>
<dbReference type="Proteomes" id="UP000002051">
    <property type="component" value="Unassembled WGS sequence"/>
</dbReference>
<dbReference type="EnsemblPlants" id="AES81518">
    <property type="protein sequence ID" value="AES81518"/>
    <property type="gene ID" value="MTR_7g093650"/>
</dbReference>
<reference evidence="1 3" key="2">
    <citation type="journal article" date="2014" name="BMC Genomics">
        <title>An improved genome release (version Mt4.0) for the model legume Medicago truncatula.</title>
        <authorList>
            <person name="Tang H."/>
            <person name="Krishnakumar V."/>
            <person name="Bidwell S."/>
            <person name="Rosen B."/>
            <person name="Chan A."/>
            <person name="Zhou S."/>
            <person name="Gentzbittel L."/>
            <person name="Childs K.L."/>
            <person name="Yandell M."/>
            <person name="Gundlach H."/>
            <person name="Mayer K.F."/>
            <person name="Schwartz D.C."/>
            <person name="Town C.D."/>
        </authorList>
    </citation>
    <scope>GENOME REANNOTATION</scope>
    <source>
        <strain evidence="2 3">cv. Jemalong A17</strain>
    </source>
</reference>